<dbReference type="InterPro" id="IPR033116">
    <property type="entry name" value="TRYPSIN_SER"/>
</dbReference>
<dbReference type="Pfam" id="PF00089">
    <property type="entry name" value="Trypsin"/>
    <property type="match status" value="1"/>
</dbReference>
<dbReference type="PROSITE" id="PS50240">
    <property type="entry name" value="TRYPSIN_DOM"/>
    <property type="match status" value="1"/>
</dbReference>
<keyword evidence="9" id="KW-1185">Reference proteome</keyword>
<sequence length="410" mass="45543">MKVKLCINKTRHLAIICLFLIGKHSAHSESKSEPPCKLKDGSKGTCKFLSECQSAKDALKKSIFPEICGFIGTMTIVCCKTITSFNPIVIPSVPGELRKSSGTEQHTTANKVGKISKAKCLEYSKYAWEEQQSDTLSLMTQLTKTLDCAFDIQQMISGGTPAVVKEFPHMAQIGFKYDRSELISWDCGGSLISERFVLTAAHCVQHQDSSPKYVRTGITVLTDKAHMQQRAVAEVYPHPQYEPGKHYHDIGLLRLARPFEMNPYARPACLFDGKVISQTQVIASGWGAIGYFADPSPSLLKVVLELYGPIECNRTYRRVMMEYGSKLSRGIVDDMMICAGSSKDLKDTCRGDSGGPLQIYHEDTEDIKCMYEIIGVTSFGKGCGLAKNNPGVYTRVSNYLQWIESIVWLE</sequence>
<dbReference type="OrthoDB" id="6339452at2759"/>
<dbReference type="PROSITE" id="PS00135">
    <property type="entry name" value="TRYPSIN_SER"/>
    <property type="match status" value="1"/>
</dbReference>
<dbReference type="PANTHER" id="PTHR24258:SF136">
    <property type="entry name" value="GH06673P-RELATED"/>
    <property type="match status" value="1"/>
</dbReference>
<proteinExistence type="inferred from homology"/>
<evidence type="ECO:0000256" key="1">
    <source>
        <dbReference type="ARBA" id="ARBA00022729"/>
    </source>
</evidence>
<dbReference type="FunFam" id="2.40.10.10:FF:000028">
    <property type="entry name" value="Serine protease easter"/>
    <property type="match status" value="1"/>
</dbReference>
<evidence type="ECO:0000313" key="9">
    <source>
        <dbReference type="Proteomes" id="UP001153737"/>
    </source>
</evidence>
<dbReference type="PROSITE" id="PS00134">
    <property type="entry name" value="TRYPSIN_HIS"/>
    <property type="match status" value="1"/>
</dbReference>
<dbReference type="SMART" id="SM00020">
    <property type="entry name" value="Tryp_SPc"/>
    <property type="match status" value="1"/>
</dbReference>
<dbReference type="AlphaFoldDB" id="A0A9N9X4P5"/>
<feature type="domain" description="Peptidase S1" evidence="7">
    <location>
        <begin position="156"/>
        <end position="408"/>
    </location>
</feature>
<keyword evidence="5" id="KW-0645">Protease</keyword>
<evidence type="ECO:0000256" key="3">
    <source>
        <dbReference type="ARBA" id="ARBA00023180"/>
    </source>
</evidence>
<gene>
    <name evidence="8" type="ORF">PHAECO_LOCUS11387</name>
</gene>
<dbReference type="InterPro" id="IPR043504">
    <property type="entry name" value="Peptidase_S1_PA_chymotrypsin"/>
</dbReference>
<keyword evidence="1 6" id="KW-0732">Signal</keyword>
<comment type="similarity">
    <text evidence="4">Belongs to the peptidase S1 family. CLIP subfamily.</text>
</comment>
<dbReference type="PANTHER" id="PTHR24258">
    <property type="entry name" value="SERINE PROTEASE-RELATED"/>
    <property type="match status" value="1"/>
</dbReference>
<keyword evidence="3" id="KW-0325">Glycoprotein</keyword>
<feature type="chain" id="PRO_5040279801" description="Peptidase S1 domain-containing protein" evidence="6">
    <location>
        <begin position="29"/>
        <end position="410"/>
    </location>
</feature>
<dbReference type="SMART" id="SM00680">
    <property type="entry name" value="CLIP"/>
    <property type="match status" value="1"/>
</dbReference>
<feature type="signal peptide" evidence="6">
    <location>
        <begin position="1"/>
        <end position="28"/>
    </location>
</feature>
<keyword evidence="2" id="KW-1015">Disulfide bond</keyword>
<evidence type="ECO:0000256" key="4">
    <source>
        <dbReference type="ARBA" id="ARBA00024195"/>
    </source>
</evidence>
<name>A0A9N9X4P5_PHACE</name>
<evidence type="ECO:0000313" key="8">
    <source>
        <dbReference type="EMBL" id="CAG9823352.1"/>
    </source>
</evidence>
<accession>A0A9N9X4P5</accession>
<evidence type="ECO:0000256" key="2">
    <source>
        <dbReference type="ARBA" id="ARBA00023157"/>
    </source>
</evidence>
<dbReference type="GO" id="GO:0004252">
    <property type="term" value="F:serine-type endopeptidase activity"/>
    <property type="evidence" value="ECO:0007669"/>
    <property type="project" value="InterPro"/>
</dbReference>
<evidence type="ECO:0000256" key="5">
    <source>
        <dbReference type="RuleBase" id="RU363034"/>
    </source>
</evidence>
<dbReference type="InterPro" id="IPR018114">
    <property type="entry name" value="TRYPSIN_HIS"/>
</dbReference>
<dbReference type="EMBL" id="OU896713">
    <property type="protein sequence ID" value="CAG9823352.1"/>
    <property type="molecule type" value="Genomic_DNA"/>
</dbReference>
<reference evidence="8" key="1">
    <citation type="submission" date="2022-01" db="EMBL/GenBank/DDBJ databases">
        <authorList>
            <person name="King R."/>
        </authorList>
    </citation>
    <scope>NUCLEOTIDE SEQUENCE</scope>
</reference>
<keyword evidence="5" id="KW-0720">Serine protease</keyword>
<organism evidence="8 9">
    <name type="scientific">Phaedon cochleariae</name>
    <name type="common">Mustard beetle</name>
    <dbReference type="NCBI Taxonomy" id="80249"/>
    <lineage>
        <taxon>Eukaryota</taxon>
        <taxon>Metazoa</taxon>
        <taxon>Ecdysozoa</taxon>
        <taxon>Arthropoda</taxon>
        <taxon>Hexapoda</taxon>
        <taxon>Insecta</taxon>
        <taxon>Pterygota</taxon>
        <taxon>Neoptera</taxon>
        <taxon>Endopterygota</taxon>
        <taxon>Coleoptera</taxon>
        <taxon>Polyphaga</taxon>
        <taxon>Cucujiformia</taxon>
        <taxon>Chrysomeloidea</taxon>
        <taxon>Chrysomelidae</taxon>
        <taxon>Chrysomelinae</taxon>
        <taxon>Chrysomelini</taxon>
        <taxon>Phaedon</taxon>
    </lineage>
</organism>
<dbReference type="InterPro" id="IPR022700">
    <property type="entry name" value="CLIP"/>
</dbReference>
<dbReference type="Proteomes" id="UP001153737">
    <property type="component" value="Chromosome 7"/>
</dbReference>
<keyword evidence="5" id="KW-0378">Hydrolase</keyword>
<dbReference type="InterPro" id="IPR001314">
    <property type="entry name" value="Peptidase_S1A"/>
</dbReference>
<protein>
    <recommendedName>
        <fullName evidence="7">Peptidase S1 domain-containing protein</fullName>
    </recommendedName>
</protein>
<dbReference type="InterPro" id="IPR009003">
    <property type="entry name" value="Peptidase_S1_PA"/>
</dbReference>
<evidence type="ECO:0000256" key="6">
    <source>
        <dbReference type="SAM" id="SignalP"/>
    </source>
</evidence>
<reference evidence="8" key="2">
    <citation type="submission" date="2022-10" db="EMBL/GenBank/DDBJ databases">
        <authorList>
            <consortium name="ENA_rothamsted_submissions"/>
            <consortium name="culmorum"/>
            <person name="King R."/>
        </authorList>
    </citation>
    <scope>NUCLEOTIDE SEQUENCE</scope>
</reference>
<dbReference type="InterPro" id="IPR001254">
    <property type="entry name" value="Trypsin_dom"/>
</dbReference>
<dbReference type="CDD" id="cd00190">
    <property type="entry name" value="Tryp_SPc"/>
    <property type="match status" value="1"/>
</dbReference>
<evidence type="ECO:0000259" key="7">
    <source>
        <dbReference type="PROSITE" id="PS50240"/>
    </source>
</evidence>
<dbReference type="Gene3D" id="2.40.10.10">
    <property type="entry name" value="Trypsin-like serine proteases"/>
    <property type="match status" value="1"/>
</dbReference>
<dbReference type="SUPFAM" id="SSF50494">
    <property type="entry name" value="Trypsin-like serine proteases"/>
    <property type="match status" value="1"/>
</dbReference>
<dbReference type="PRINTS" id="PR00722">
    <property type="entry name" value="CHYMOTRYPSIN"/>
</dbReference>
<dbReference type="GO" id="GO:0006508">
    <property type="term" value="P:proteolysis"/>
    <property type="evidence" value="ECO:0007669"/>
    <property type="project" value="UniProtKB-KW"/>
</dbReference>